<dbReference type="InParanoid" id="A0A2J7R2S4"/>
<dbReference type="AlphaFoldDB" id="A0A2J7R2S4"/>
<evidence type="ECO:0000313" key="1">
    <source>
        <dbReference type="EMBL" id="PNF35116.1"/>
    </source>
</evidence>
<gene>
    <name evidence="1" type="ORF">B7P43_G09466</name>
</gene>
<dbReference type="EMBL" id="NEVH01007828">
    <property type="protein sequence ID" value="PNF35116.1"/>
    <property type="molecule type" value="Genomic_DNA"/>
</dbReference>
<protein>
    <submittedName>
        <fullName evidence="1">Uncharacterized protein</fullName>
    </submittedName>
</protein>
<keyword evidence="2" id="KW-1185">Reference proteome</keyword>
<name>A0A2J7R2S4_9NEOP</name>
<dbReference type="Proteomes" id="UP000235965">
    <property type="component" value="Unassembled WGS sequence"/>
</dbReference>
<accession>A0A2J7R2S4</accession>
<comment type="caution">
    <text evidence="1">The sequence shown here is derived from an EMBL/GenBank/DDBJ whole genome shotgun (WGS) entry which is preliminary data.</text>
</comment>
<organism evidence="1 2">
    <name type="scientific">Cryptotermes secundus</name>
    <dbReference type="NCBI Taxonomy" id="105785"/>
    <lineage>
        <taxon>Eukaryota</taxon>
        <taxon>Metazoa</taxon>
        <taxon>Ecdysozoa</taxon>
        <taxon>Arthropoda</taxon>
        <taxon>Hexapoda</taxon>
        <taxon>Insecta</taxon>
        <taxon>Pterygota</taxon>
        <taxon>Neoptera</taxon>
        <taxon>Polyneoptera</taxon>
        <taxon>Dictyoptera</taxon>
        <taxon>Blattodea</taxon>
        <taxon>Blattoidea</taxon>
        <taxon>Termitoidae</taxon>
        <taxon>Kalotermitidae</taxon>
        <taxon>Cryptotermitinae</taxon>
        <taxon>Cryptotermes</taxon>
    </lineage>
</organism>
<reference evidence="1 2" key="1">
    <citation type="submission" date="2017-12" db="EMBL/GenBank/DDBJ databases">
        <title>Hemimetabolous genomes reveal molecular basis of termite eusociality.</title>
        <authorList>
            <person name="Harrison M.C."/>
            <person name="Jongepier E."/>
            <person name="Robertson H.M."/>
            <person name="Arning N."/>
            <person name="Bitard-Feildel T."/>
            <person name="Chao H."/>
            <person name="Childers C.P."/>
            <person name="Dinh H."/>
            <person name="Doddapaneni H."/>
            <person name="Dugan S."/>
            <person name="Gowin J."/>
            <person name="Greiner C."/>
            <person name="Han Y."/>
            <person name="Hu H."/>
            <person name="Hughes D.S.T."/>
            <person name="Huylmans A.-K."/>
            <person name="Kemena C."/>
            <person name="Kremer L.P.M."/>
            <person name="Lee S.L."/>
            <person name="Lopez-Ezquerra A."/>
            <person name="Mallet L."/>
            <person name="Monroy-Kuhn J.M."/>
            <person name="Moser A."/>
            <person name="Murali S.C."/>
            <person name="Muzny D.M."/>
            <person name="Otani S."/>
            <person name="Piulachs M.-D."/>
            <person name="Poelchau M."/>
            <person name="Qu J."/>
            <person name="Schaub F."/>
            <person name="Wada-Katsumata A."/>
            <person name="Worley K.C."/>
            <person name="Xie Q."/>
            <person name="Ylla G."/>
            <person name="Poulsen M."/>
            <person name="Gibbs R.A."/>
            <person name="Schal C."/>
            <person name="Richards S."/>
            <person name="Belles X."/>
            <person name="Korb J."/>
            <person name="Bornberg-Bauer E."/>
        </authorList>
    </citation>
    <scope>NUCLEOTIDE SEQUENCE [LARGE SCALE GENOMIC DNA]</scope>
    <source>
        <tissue evidence="1">Whole body</tissue>
    </source>
</reference>
<evidence type="ECO:0000313" key="2">
    <source>
        <dbReference type="Proteomes" id="UP000235965"/>
    </source>
</evidence>
<sequence>MVQQLLDMKYSPFLLKNPKLFQQTEHTGLEQCPMRSRDKAVCWLLDGDTKSMAS</sequence>
<proteinExistence type="predicted"/>